<organism evidence="2 3">
    <name type="scientific">Candidatus Galligastranaerophilus intestinavium</name>
    <dbReference type="NCBI Taxonomy" id="2840836"/>
    <lineage>
        <taxon>Bacteria</taxon>
        <taxon>Candidatus Galligastranaerophilus</taxon>
    </lineage>
</organism>
<dbReference type="AlphaFoldDB" id="A0A9D1FJE1"/>
<gene>
    <name evidence="2" type="ORF">IAA86_08060</name>
</gene>
<evidence type="ECO:0000256" key="1">
    <source>
        <dbReference type="SAM" id="SignalP"/>
    </source>
</evidence>
<name>A0A9D1FJE1_9BACT</name>
<reference evidence="2" key="1">
    <citation type="submission" date="2020-10" db="EMBL/GenBank/DDBJ databases">
        <authorList>
            <person name="Gilroy R."/>
        </authorList>
    </citation>
    <scope>NUCLEOTIDE SEQUENCE</scope>
    <source>
        <strain evidence="2">CHK152-2871</strain>
    </source>
</reference>
<protein>
    <submittedName>
        <fullName evidence="2">Uncharacterized protein</fullName>
    </submittedName>
</protein>
<feature type="signal peptide" evidence="1">
    <location>
        <begin position="1"/>
        <end position="23"/>
    </location>
</feature>
<proteinExistence type="predicted"/>
<sequence length="118" mass="13674">MRKLLTAMVALGLVSSSFCTAMAFTNYNTYDRYGNKTGSVRSIFPGIVTRYDANGNKIGTYTTNRNYNNRYYAPSATFPNRVYNRTYYYNNGYYPSSYRYRNGLGGIKSYNRFGQRIR</sequence>
<comment type="caution">
    <text evidence="2">The sequence shown here is derived from an EMBL/GenBank/DDBJ whole genome shotgun (WGS) entry which is preliminary data.</text>
</comment>
<dbReference type="Proteomes" id="UP000886865">
    <property type="component" value="Unassembled WGS sequence"/>
</dbReference>
<evidence type="ECO:0000313" key="3">
    <source>
        <dbReference type="Proteomes" id="UP000886865"/>
    </source>
</evidence>
<feature type="chain" id="PRO_5039292935" evidence="1">
    <location>
        <begin position="24"/>
        <end position="118"/>
    </location>
</feature>
<evidence type="ECO:0000313" key="2">
    <source>
        <dbReference type="EMBL" id="HIS74956.1"/>
    </source>
</evidence>
<dbReference type="EMBL" id="DVJQ01000070">
    <property type="protein sequence ID" value="HIS74956.1"/>
    <property type="molecule type" value="Genomic_DNA"/>
</dbReference>
<reference evidence="2" key="2">
    <citation type="journal article" date="2021" name="PeerJ">
        <title>Extensive microbial diversity within the chicken gut microbiome revealed by metagenomics and culture.</title>
        <authorList>
            <person name="Gilroy R."/>
            <person name="Ravi A."/>
            <person name="Getino M."/>
            <person name="Pursley I."/>
            <person name="Horton D.L."/>
            <person name="Alikhan N.F."/>
            <person name="Baker D."/>
            <person name="Gharbi K."/>
            <person name="Hall N."/>
            <person name="Watson M."/>
            <person name="Adriaenssens E.M."/>
            <person name="Foster-Nyarko E."/>
            <person name="Jarju S."/>
            <person name="Secka A."/>
            <person name="Antonio M."/>
            <person name="Oren A."/>
            <person name="Chaudhuri R.R."/>
            <person name="La Ragione R."/>
            <person name="Hildebrand F."/>
            <person name="Pallen M.J."/>
        </authorList>
    </citation>
    <scope>NUCLEOTIDE SEQUENCE</scope>
    <source>
        <strain evidence="2">CHK152-2871</strain>
    </source>
</reference>
<accession>A0A9D1FJE1</accession>
<keyword evidence="1" id="KW-0732">Signal</keyword>